<keyword evidence="7" id="KW-0663">Pyridoxal phosphate</keyword>
<comment type="similarity">
    <text evidence="4">Belongs to the class-II pyridoxal-phosphate-dependent aminotransferase family.</text>
</comment>
<dbReference type="AlphaFoldDB" id="A0AAD7QW59"/>
<feature type="domain" description="Aminotransferase class I/classII large" evidence="11">
    <location>
        <begin position="124"/>
        <end position="486"/>
    </location>
</feature>
<evidence type="ECO:0000256" key="6">
    <source>
        <dbReference type="ARBA" id="ARBA00022679"/>
    </source>
</evidence>
<dbReference type="SUPFAM" id="SSF53383">
    <property type="entry name" value="PLP-dependent transferases"/>
    <property type="match status" value="1"/>
</dbReference>
<evidence type="ECO:0000256" key="9">
    <source>
        <dbReference type="ARBA" id="ARBA00023098"/>
    </source>
</evidence>
<comment type="pathway">
    <text evidence="2">Lipid metabolism; sphingolipid metabolism.</text>
</comment>
<sequence length="504" mass="55865">MSFHDTLVYINSTVESISAQFNRIPGSAIVLRYVRSSYQNDPMRSFLELCLFLFAVRYFLASKYSFAKKDFIKLNTKEVDELVDDWTPEPLVASLDEAQQADVDKIPVVIGPSGPKVKLSTGKSVMNLASFNMLNLLGNEQIRDRAIKTVREYGVGACGPSGFYGHQEVHIKTEKDISNFLRVPASLIYAQAFNTISSTIPAFAKRGDIIVADSAIGVAIQKGILISRSTVRWFNHNDMDDLERVLQKVQTDFKGQPLTRRFIVTEGLFETIGDIVDLPRIIELKYKYKYRIILDESCSIGVLGKTGRGLTEYFNVPATEVDMIVGSLATTMCAGGGFCAGSDYVVAHQRISGNGYVFSAAVPGYLAATASEAMAIMQSNPDMFTHLLANTRVFRAIIDKTNYMWSPSDPDSPLIHLQLKSEVLDTRRIDDEDKVLQDVVDECLANGVLITRNKLVPSQEIFPVESTLKIMITTGLTKRETEKAATVVKAAISKVMSKVPKIKH</sequence>
<evidence type="ECO:0000256" key="10">
    <source>
        <dbReference type="ARBA" id="ARBA00023315"/>
    </source>
</evidence>
<evidence type="ECO:0000313" key="12">
    <source>
        <dbReference type="EMBL" id="KAJ8101991.1"/>
    </source>
</evidence>
<evidence type="ECO:0000313" key="13">
    <source>
        <dbReference type="Proteomes" id="UP001217417"/>
    </source>
</evidence>
<gene>
    <name evidence="12" type="ORF">POJ06DRAFT_74782</name>
</gene>
<dbReference type="InterPro" id="IPR050087">
    <property type="entry name" value="AON_synthase_class-II"/>
</dbReference>
<comment type="caution">
    <text evidence="12">The sequence shown here is derived from an EMBL/GenBank/DDBJ whole genome shotgun (WGS) entry which is preliminary data.</text>
</comment>
<evidence type="ECO:0000256" key="1">
    <source>
        <dbReference type="ARBA" id="ARBA00001933"/>
    </source>
</evidence>
<dbReference type="Gene3D" id="3.90.1150.10">
    <property type="entry name" value="Aspartate Aminotransferase, domain 1"/>
    <property type="match status" value="1"/>
</dbReference>
<dbReference type="RefSeq" id="XP_056045441.1">
    <property type="nucleotide sequence ID" value="XM_056191503.1"/>
</dbReference>
<protein>
    <recommendedName>
        <fullName evidence="5">serine C-palmitoyltransferase</fullName>
        <ecNumber evidence="5">2.3.1.50</ecNumber>
    </recommendedName>
</protein>
<evidence type="ECO:0000256" key="7">
    <source>
        <dbReference type="ARBA" id="ARBA00022898"/>
    </source>
</evidence>
<dbReference type="Pfam" id="PF00155">
    <property type="entry name" value="Aminotran_1_2"/>
    <property type="match status" value="1"/>
</dbReference>
<keyword evidence="8" id="KW-0746">Sphingolipid metabolism</keyword>
<dbReference type="EC" id="2.3.1.50" evidence="5"/>
<dbReference type="GO" id="GO:0004758">
    <property type="term" value="F:serine C-palmitoyltransferase activity"/>
    <property type="evidence" value="ECO:0007669"/>
    <property type="project" value="TreeGrafter"/>
</dbReference>
<accession>A0AAD7QW59</accession>
<keyword evidence="9" id="KW-0443">Lipid metabolism</keyword>
<evidence type="ECO:0000256" key="8">
    <source>
        <dbReference type="ARBA" id="ARBA00022919"/>
    </source>
</evidence>
<dbReference type="InterPro" id="IPR004839">
    <property type="entry name" value="Aminotransferase_I/II_large"/>
</dbReference>
<evidence type="ECO:0000256" key="4">
    <source>
        <dbReference type="ARBA" id="ARBA00008392"/>
    </source>
</evidence>
<keyword evidence="6 12" id="KW-0808">Transferase</keyword>
<dbReference type="PANTHER" id="PTHR13693:SF2">
    <property type="entry name" value="SERINE PALMITOYLTRANSFERASE 1"/>
    <property type="match status" value="1"/>
</dbReference>
<dbReference type="InterPro" id="IPR015424">
    <property type="entry name" value="PyrdxlP-dep_Trfase"/>
</dbReference>
<comment type="pathway">
    <text evidence="3">Sphingolipid metabolism.</text>
</comment>
<proteinExistence type="inferred from homology"/>
<name>A0AAD7QW59_9ASCO</name>
<dbReference type="GO" id="GO:0016020">
    <property type="term" value="C:membrane"/>
    <property type="evidence" value="ECO:0007669"/>
    <property type="project" value="GOC"/>
</dbReference>
<dbReference type="EMBL" id="JARPMG010000003">
    <property type="protein sequence ID" value="KAJ8101991.1"/>
    <property type="molecule type" value="Genomic_DNA"/>
</dbReference>
<evidence type="ECO:0000256" key="3">
    <source>
        <dbReference type="ARBA" id="ARBA00004991"/>
    </source>
</evidence>
<dbReference type="Proteomes" id="UP001217417">
    <property type="component" value="Unassembled WGS sequence"/>
</dbReference>
<evidence type="ECO:0000259" key="11">
    <source>
        <dbReference type="Pfam" id="PF00155"/>
    </source>
</evidence>
<dbReference type="GO" id="GO:0030170">
    <property type="term" value="F:pyridoxal phosphate binding"/>
    <property type="evidence" value="ECO:0007669"/>
    <property type="project" value="InterPro"/>
</dbReference>
<evidence type="ECO:0000256" key="2">
    <source>
        <dbReference type="ARBA" id="ARBA00004760"/>
    </source>
</evidence>
<reference evidence="12" key="1">
    <citation type="submission" date="2023-03" db="EMBL/GenBank/DDBJ databases">
        <title>Near-Complete genome sequence of Lipomyces tetrasporous NRRL Y-64009, an oleaginous yeast capable of growing on lignocellulosic hydrolysates.</title>
        <authorList>
            <consortium name="Lawrence Berkeley National Laboratory"/>
            <person name="Jagtap S.S."/>
            <person name="Liu J.-J."/>
            <person name="Walukiewicz H.E."/>
            <person name="Pangilinan J."/>
            <person name="Lipzen A."/>
            <person name="Ahrendt S."/>
            <person name="Koriabine M."/>
            <person name="Cobaugh K."/>
            <person name="Salamov A."/>
            <person name="Yoshinaga Y."/>
            <person name="Ng V."/>
            <person name="Daum C."/>
            <person name="Grigoriev I.V."/>
            <person name="Slininger P.J."/>
            <person name="Dien B.S."/>
            <person name="Jin Y.-S."/>
            <person name="Rao C.V."/>
        </authorList>
    </citation>
    <scope>NUCLEOTIDE SEQUENCE</scope>
    <source>
        <strain evidence="12">NRRL Y-64009</strain>
    </source>
</reference>
<dbReference type="Gene3D" id="3.40.640.10">
    <property type="entry name" value="Type I PLP-dependent aspartate aminotransferase-like (Major domain)"/>
    <property type="match status" value="1"/>
</dbReference>
<organism evidence="12 13">
    <name type="scientific">Lipomyces tetrasporus</name>
    <dbReference type="NCBI Taxonomy" id="54092"/>
    <lineage>
        <taxon>Eukaryota</taxon>
        <taxon>Fungi</taxon>
        <taxon>Dikarya</taxon>
        <taxon>Ascomycota</taxon>
        <taxon>Saccharomycotina</taxon>
        <taxon>Lipomycetes</taxon>
        <taxon>Lipomycetales</taxon>
        <taxon>Lipomycetaceae</taxon>
        <taxon>Lipomyces</taxon>
    </lineage>
</organism>
<evidence type="ECO:0000256" key="5">
    <source>
        <dbReference type="ARBA" id="ARBA00013220"/>
    </source>
</evidence>
<dbReference type="GeneID" id="80886669"/>
<dbReference type="InterPro" id="IPR015422">
    <property type="entry name" value="PyrdxlP-dep_Trfase_small"/>
</dbReference>
<dbReference type="InterPro" id="IPR015421">
    <property type="entry name" value="PyrdxlP-dep_Trfase_major"/>
</dbReference>
<dbReference type="GO" id="GO:0046513">
    <property type="term" value="P:ceramide biosynthetic process"/>
    <property type="evidence" value="ECO:0007669"/>
    <property type="project" value="TreeGrafter"/>
</dbReference>
<keyword evidence="10" id="KW-0012">Acyltransferase</keyword>
<dbReference type="GO" id="GO:0005783">
    <property type="term" value="C:endoplasmic reticulum"/>
    <property type="evidence" value="ECO:0007669"/>
    <property type="project" value="TreeGrafter"/>
</dbReference>
<keyword evidence="13" id="KW-1185">Reference proteome</keyword>
<dbReference type="GO" id="GO:0046512">
    <property type="term" value="P:sphingosine biosynthetic process"/>
    <property type="evidence" value="ECO:0007669"/>
    <property type="project" value="TreeGrafter"/>
</dbReference>
<comment type="cofactor">
    <cofactor evidence="1">
        <name>pyridoxal 5'-phosphate</name>
        <dbReference type="ChEBI" id="CHEBI:597326"/>
    </cofactor>
</comment>
<dbReference type="PANTHER" id="PTHR13693">
    <property type="entry name" value="CLASS II AMINOTRANSFERASE/8-AMINO-7-OXONONANOATE SYNTHASE"/>
    <property type="match status" value="1"/>
</dbReference>